<dbReference type="Pfam" id="PF01464">
    <property type="entry name" value="SLT"/>
    <property type="match status" value="1"/>
</dbReference>
<keyword evidence="7" id="KW-1185">Reference proteome</keyword>
<evidence type="ECO:0000256" key="2">
    <source>
        <dbReference type="ARBA" id="ARBA00022729"/>
    </source>
</evidence>
<feature type="domain" description="Lytic transglycosylase superhelical linker" evidence="5">
    <location>
        <begin position="398"/>
        <end position="458"/>
    </location>
</feature>
<dbReference type="InterPro" id="IPR008939">
    <property type="entry name" value="Lytic_TGlycosylase_superhlx_U"/>
</dbReference>
<evidence type="ECO:0000256" key="1">
    <source>
        <dbReference type="ARBA" id="ARBA00007734"/>
    </source>
</evidence>
<evidence type="ECO:0000259" key="4">
    <source>
        <dbReference type="Pfam" id="PF01464"/>
    </source>
</evidence>
<dbReference type="SUPFAM" id="SSF53955">
    <property type="entry name" value="Lysozyme-like"/>
    <property type="match status" value="1"/>
</dbReference>
<organism evidence="6 7">
    <name type="scientific">Ferriphaselus amnicola</name>
    <dbReference type="NCBI Taxonomy" id="1188319"/>
    <lineage>
        <taxon>Bacteria</taxon>
        <taxon>Pseudomonadati</taxon>
        <taxon>Pseudomonadota</taxon>
        <taxon>Betaproteobacteria</taxon>
        <taxon>Nitrosomonadales</taxon>
        <taxon>Gallionellaceae</taxon>
        <taxon>Ferriphaselus</taxon>
    </lineage>
</organism>
<dbReference type="RefSeq" id="WP_062625889.1">
    <property type="nucleotide sequence ID" value="NZ_AP018738.1"/>
</dbReference>
<dbReference type="KEGG" id="fam:OYT1_ch0281"/>
<gene>
    <name evidence="6" type="ORF">OYT1_ch0281</name>
</gene>
<dbReference type="Pfam" id="PF14718">
    <property type="entry name" value="SLT_L"/>
    <property type="match status" value="1"/>
</dbReference>
<dbReference type="PANTHER" id="PTHR37423:SF5">
    <property type="entry name" value="SOLUBLE LYTIC MUREIN TRANSGLYCOSYLASE"/>
    <property type="match status" value="1"/>
</dbReference>
<dbReference type="InterPro" id="IPR008258">
    <property type="entry name" value="Transglycosylase_SLT_dom_1"/>
</dbReference>
<sequence>MRFFLFALLLLPALAHANEEADFLAARDAFRAGNKIKLEQLAEKLTRSPMEPYVTYYRLRLNLTTTDPSDIQAFLARPADTPVIDKLRSEWLKQLGKTQQWNTFLAEFPRLLTPEVELTCYALQARAQVQPTQAQADEVLREVRPLWLVGREQPQSCTPLFEAALSRNLITEQEVWQRLRLALESGNVSLAKRLSTQLPAHLQIAPATLESVASNPERYLERAELDQPNEVQRLAAQFAVLRLAKQSPPLAYSRWQGIADHFPEDERAYISGWLAYEAAMKLDTRALEWYRAAGNAPLNDVQREWRVRAALRAKNWREVGNSIALLSPTQQQEAPWRYWKGRALKEQGKAVEANKLFIDLAREFNFYGQMAREELGTVIATDSKSESFKPGKAELDAVGKLPGIQRALLLYRLDMRTEAAREWSLTLRSLNDRQLITAAEIARRNEMYDRAISAADRTQVQHDFNLRYLAPYREELRGHLQDNGLEEAWVYGLMRQESRFVTQAKSTVGAAGLMQIMPATAKWVAKKLGLKSYKEALIHQMETNLKLGTYYMKTVLDWFDGSPVLASAAYNAGPGRARRWRGDVPLEGAIYAETIPFNETRDYVKKVMSNTVYYAEQFGQPGASLKQRMGVIAPKSAANQTPIPDEK</sequence>
<dbReference type="Gene3D" id="1.10.1240.20">
    <property type="entry name" value="Lytic transglycosylase, superhelical linker domain"/>
    <property type="match status" value="1"/>
</dbReference>
<dbReference type="InterPro" id="IPR023346">
    <property type="entry name" value="Lysozyme-like_dom_sf"/>
</dbReference>
<feature type="domain" description="Transglycosylase SLT" evidence="4">
    <location>
        <begin position="481"/>
        <end position="582"/>
    </location>
</feature>
<dbReference type="CDD" id="cd13401">
    <property type="entry name" value="Slt70-like"/>
    <property type="match status" value="1"/>
</dbReference>
<dbReference type="AlphaFoldDB" id="A0A2Z6G8Z1"/>
<accession>A0A2Z6G8Z1</accession>
<evidence type="ECO:0000313" key="6">
    <source>
        <dbReference type="EMBL" id="BBE49854.1"/>
    </source>
</evidence>
<name>A0A2Z6G8Z1_9PROT</name>
<dbReference type="GO" id="GO:0004553">
    <property type="term" value="F:hydrolase activity, hydrolyzing O-glycosyl compounds"/>
    <property type="evidence" value="ECO:0007669"/>
    <property type="project" value="InterPro"/>
</dbReference>
<comment type="similarity">
    <text evidence="1">Belongs to the transglycosylase Slt family.</text>
</comment>
<keyword evidence="2 3" id="KW-0732">Signal</keyword>
<dbReference type="STRING" id="1188319.OYT1_00471"/>
<evidence type="ECO:0000256" key="3">
    <source>
        <dbReference type="SAM" id="SignalP"/>
    </source>
</evidence>
<protein>
    <submittedName>
        <fullName evidence="6">Soluble lytic murein transglycosylase</fullName>
    </submittedName>
</protein>
<dbReference type="InterPro" id="IPR012289">
    <property type="entry name" value="Lytic_TGlycosylase_superhlx_L"/>
</dbReference>
<reference evidence="6 7" key="1">
    <citation type="submission" date="2018-06" db="EMBL/GenBank/DDBJ databases">
        <title>OYT1 Genome Sequencing.</title>
        <authorList>
            <person name="Kato S."/>
            <person name="Itoh T."/>
            <person name="Ohkuma M."/>
        </authorList>
    </citation>
    <scope>NUCLEOTIDE SEQUENCE [LARGE SCALE GENOMIC DNA]</scope>
    <source>
        <strain evidence="6 7">OYT1</strain>
    </source>
</reference>
<feature type="signal peptide" evidence="3">
    <location>
        <begin position="1"/>
        <end position="17"/>
    </location>
</feature>
<evidence type="ECO:0000313" key="7">
    <source>
        <dbReference type="Proteomes" id="UP000033070"/>
    </source>
</evidence>
<dbReference type="Gene3D" id="1.25.20.10">
    <property type="entry name" value="Bacterial muramidases"/>
    <property type="match status" value="1"/>
</dbReference>
<dbReference type="PANTHER" id="PTHR37423">
    <property type="entry name" value="SOLUBLE LYTIC MUREIN TRANSGLYCOSYLASE-RELATED"/>
    <property type="match status" value="1"/>
</dbReference>
<feature type="chain" id="PRO_5017299000" evidence="3">
    <location>
        <begin position="18"/>
        <end position="647"/>
    </location>
</feature>
<dbReference type="Proteomes" id="UP000033070">
    <property type="component" value="Chromosome"/>
</dbReference>
<dbReference type="Gene3D" id="1.10.530.10">
    <property type="match status" value="1"/>
</dbReference>
<dbReference type="SUPFAM" id="SSF48435">
    <property type="entry name" value="Bacterial muramidases"/>
    <property type="match status" value="1"/>
</dbReference>
<dbReference type="GO" id="GO:0042597">
    <property type="term" value="C:periplasmic space"/>
    <property type="evidence" value="ECO:0007669"/>
    <property type="project" value="InterPro"/>
</dbReference>
<dbReference type="InterPro" id="IPR037061">
    <property type="entry name" value="Lytic_TGlycoase_superhlx_L_sf"/>
</dbReference>
<evidence type="ECO:0000259" key="5">
    <source>
        <dbReference type="Pfam" id="PF14718"/>
    </source>
</evidence>
<dbReference type="OrthoDB" id="92254at2"/>
<dbReference type="EMBL" id="AP018738">
    <property type="protein sequence ID" value="BBE49854.1"/>
    <property type="molecule type" value="Genomic_DNA"/>
</dbReference>
<proteinExistence type="inferred from homology"/>